<reference evidence="1 2" key="1">
    <citation type="journal article" date="2001" name="Proc. Natl. Acad. Sci. U.S.A.">
        <title>Genome sequence of an industrial microorganism Streptomyces avermitilis: deducing the ability of producing secondary metabolites.</title>
        <authorList>
            <person name="Omura S."/>
            <person name="Ikeda H."/>
            <person name="Ishikawa J."/>
            <person name="Hanamoto A."/>
            <person name="Takahashi C."/>
            <person name="Shinose M."/>
            <person name="Takahashi Y."/>
            <person name="Horikawa H."/>
            <person name="Nakazawa H."/>
            <person name="Osonoe T."/>
            <person name="Kikuchi H."/>
            <person name="Shiba T."/>
            <person name="Sakaki Y."/>
            <person name="Hattori M."/>
        </authorList>
    </citation>
    <scope>NUCLEOTIDE SEQUENCE [LARGE SCALE GENOMIC DNA]</scope>
    <source>
        <strain evidence="2">ATCC 31267 / DSM 46492 / JCM 5070 / NBRC 14893 / NCIMB 12804 / NRRL 8165 / MA-4680</strain>
    </source>
</reference>
<dbReference type="KEGG" id="sma:SAVERM_463"/>
<organism evidence="1 2">
    <name type="scientific">Streptomyces avermitilis (strain ATCC 31267 / DSM 46492 / JCM 5070 / NBRC 14893 / NCIMB 12804 / NRRL 8165 / MA-4680)</name>
    <dbReference type="NCBI Taxonomy" id="227882"/>
    <lineage>
        <taxon>Bacteria</taxon>
        <taxon>Bacillati</taxon>
        <taxon>Actinomycetota</taxon>
        <taxon>Actinomycetes</taxon>
        <taxon>Kitasatosporales</taxon>
        <taxon>Streptomycetaceae</taxon>
        <taxon>Streptomyces</taxon>
    </lineage>
</organism>
<dbReference type="AlphaFoldDB" id="Q82QP2"/>
<dbReference type="EMBL" id="BA000030">
    <property type="protein sequence ID" value="BAC68173.1"/>
    <property type="molecule type" value="Genomic_DNA"/>
</dbReference>
<evidence type="ECO:0000313" key="2">
    <source>
        <dbReference type="Proteomes" id="UP000000428"/>
    </source>
</evidence>
<accession>Q82QP2</accession>
<reference evidence="1 2" key="3">
    <citation type="journal article" date="2014" name="J. Ind. Microbiol. Biotechnol.">
        <title>Genome mining of the Streptomyces avermitilis genome and development of genome-minimized hosts for heterologous expression of biosynthetic gene clusters.</title>
        <authorList>
            <person name="Ikeda H."/>
            <person name="Shin-ya K."/>
            <person name="Omura S."/>
        </authorList>
    </citation>
    <scope>NUCLEOTIDE SEQUENCE [LARGE SCALE GENOMIC DNA]</scope>
    <source>
        <strain evidence="2">ATCC 31267 / DSM 46492 / JCM 5070 / NBRC 14893 / NCIMB 12804 / NRRL 8165 / MA-4680</strain>
    </source>
</reference>
<protein>
    <submittedName>
        <fullName evidence="1">Uncharacterized protein</fullName>
    </submittedName>
</protein>
<dbReference type="Proteomes" id="UP000000428">
    <property type="component" value="Chromosome"/>
</dbReference>
<name>Q82QP2_STRAW</name>
<sequence length="52" mass="5876">MAPYAAWRGLWSARHQAYCYQPLGSAYDAIANCRRPLNAMRQMAQPPMSPCC</sequence>
<proteinExistence type="predicted"/>
<reference evidence="1 2" key="2">
    <citation type="journal article" date="2003" name="Nat. Biotechnol.">
        <title>Complete genome sequence and comparative analysis of the industrial microorganism Streptomyces avermitilis.</title>
        <authorList>
            <person name="Ikeda H."/>
            <person name="Ishikawa J."/>
            <person name="Hanamoto A."/>
            <person name="Shinose M."/>
            <person name="Kikuchi H."/>
            <person name="Shiba T."/>
            <person name="Sakaki Y."/>
            <person name="Hattori M."/>
            <person name="Omura S."/>
        </authorList>
    </citation>
    <scope>NUCLEOTIDE SEQUENCE [LARGE SCALE GENOMIC DNA]</scope>
    <source>
        <strain evidence="2">ATCC 31267 / DSM 46492 / JCM 5070 / NBRC 14893 / NCIMB 12804 / NRRL 8165 / MA-4680</strain>
    </source>
</reference>
<evidence type="ECO:0000313" key="1">
    <source>
        <dbReference type="EMBL" id="BAC68173.1"/>
    </source>
</evidence>
<dbReference type="HOGENOM" id="CLU_3085006_0_0_11"/>
<gene>
    <name evidence="1" type="ORF">SAVERM_463</name>
</gene>
<keyword evidence="2" id="KW-1185">Reference proteome</keyword>